<protein>
    <submittedName>
        <fullName evidence="2">Uncharacterized protein</fullName>
    </submittedName>
</protein>
<keyword evidence="3" id="KW-1185">Reference proteome</keyword>
<name>A0A9P9IFN6_9PLEO</name>
<comment type="caution">
    <text evidence="2">The sequence shown here is derived from an EMBL/GenBank/DDBJ whole genome shotgun (WGS) entry which is preliminary data.</text>
</comment>
<dbReference type="Gene3D" id="2.40.70.10">
    <property type="entry name" value="Acid Proteases"/>
    <property type="match status" value="1"/>
</dbReference>
<gene>
    <name evidence="2" type="ORF">B0J11DRAFT_81904</name>
</gene>
<dbReference type="AlphaFoldDB" id="A0A9P9IFN6"/>
<accession>A0A9P9IFN6</accession>
<feature type="region of interest" description="Disordered" evidence="1">
    <location>
        <begin position="240"/>
        <end position="287"/>
    </location>
</feature>
<evidence type="ECO:0000256" key="1">
    <source>
        <dbReference type="SAM" id="MobiDB-lite"/>
    </source>
</evidence>
<dbReference type="InterPro" id="IPR021109">
    <property type="entry name" value="Peptidase_aspartic_dom_sf"/>
</dbReference>
<proteinExistence type="predicted"/>
<feature type="compositionally biased region" description="Basic and acidic residues" evidence="1">
    <location>
        <begin position="254"/>
        <end position="272"/>
    </location>
</feature>
<dbReference type="EMBL" id="JAGMWT010000012">
    <property type="protein sequence ID" value="KAH7118966.1"/>
    <property type="molecule type" value="Genomic_DNA"/>
</dbReference>
<evidence type="ECO:0000313" key="2">
    <source>
        <dbReference type="EMBL" id="KAH7118966.1"/>
    </source>
</evidence>
<sequence length="287" mass="32076">MQTTFPRKAPREPGQPAPSAIRAFTADSGTKDSISFFSQNDALDFLIEAKRQNDTVVADRHLLLQPIDQNGLPFPHNRSLPKPRSKYKRKFEHTIKAIEDFVRRRFWDVRRSSDIIRLHDGTYLARLEVIILVNNQEVKRKVIALLDLGNPLDIMSLSTARSRFGLEPDMSSAKPVLYALGGNTVSSVVVSGSFARKWDKKYTEVEFNIMDGAAQHDVIIGSETLKNYGAHLVLPSVGATGSRVATEKPTPAQIKEKEEQRRKERLENDALKRAGRSPAPQATSSST</sequence>
<reference evidence="2" key="1">
    <citation type="journal article" date="2021" name="Nat. Commun.">
        <title>Genetic determinants of endophytism in the Arabidopsis root mycobiome.</title>
        <authorList>
            <person name="Mesny F."/>
            <person name="Miyauchi S."/>
            <person name="Thiergart T."/>
            <person name="Pickel B."/>
            <person name="Atanasova L."/>
            <person name="Karlsson M."/>
            <person name="Huettel B."/>
            <person name="Barry K.W."/>
            <person name="Haridas S."/>
            <person name="Chen C."/>
            <person name="Bauer D."/>
            <person name="Andreopoulos W."/>
            <person name="Pangilinan J."/>
            <person name="LaButti K."/>
            <person name="Riley R."/>
            <person name="Lipzen A."/>
            <person name="Clum A."/>
            <person name="Drula E."/>
            <person name="Henrissat B."/>
            <person name="Kohler A."/>
            <person name="Grigoriev I.V."/>
            <person name="Martin F.M."/>
            <person name="Hacquard S."/>
        </authorList>
    </citation>
    <scope>NUCLEOTIDE SEQUENCE</scope>
    <source>
        <strain evidence="2">MPI-CAGE-CH-0243</strain>
    </source>
</reference>
<evidence type="ECO:0000313" key="3">
    <source>
        <dbReference type="Proteomes" id="UP000700596"/>
    </source>
</evidence>
<organism evidence="2 3">
    <name type="scientific">Dendryphion nanum</name>
    <dbReference type="NCBI Taxonomy" id="256645"/>
    <lineage>
        <taxon>Eukaryota</taxon>
        <taxon>Fungi</taxon>
        <taxon>Dikarya</taxon>
        <taxon>Ascomycota</taxon>
        <taxon>Pezizomycotina</taxon>
        <taxon>Dothideomycetes</taxon>
        <taxon>Pleosporomycetidae</taxon>
        <taxon>Pleosporales</taxon>
        <taxon>Torulaceae</taxon>
        <taxon>Dendryphion</taxon>
    </lineage>
</organism>
<dbReference type="Proteomes" id="UP000700596">
    <property type="component" value="Unassembled WGS sequence"/>
</dbReference>